<reference evidence="2" key="1">
    <citation type="submission" date="2023-10" db="EMBL/GenBank/DDBJ databases">
        <authorList>
            <person name="Chen Y."/>
            <person name="Shah S."/>
            <person name="Dougan E. K."/>
            <person name="Thang M."/>
            <person name="Chan C."/>
        </authorList>
    </citation>
    <scope>NUCLEOTIDE SEQUENCE [LARGE SCALE GENOMIC DNA]</scope>
</reference>
<gene>
    <name evidence="2" type="ORF">PCOR1329_LOCUS51643</name>
</gene>
<evidence type="ECO:0000256" key="1">
    <source>
        <dbReference type="SAM" id="MobiDB-lite"/>
    </source>
</evidence>
<evidence type="ECO:0000313" key="2">
    <source>
        <dbReference type="EMBL" id="CAK0863526.1"/>
    </source>
</evidence>
<sequence>MPGLASQHWQRRHVAPIFGLPFCGKSHIARELKRRPDGGPERPKDARVLWLESR</sequence>
<organism evidence="2 3">
    <name type="scientific">Prorocentrum cordatum</name>
    <dbReference type="NCBI Taxonomy" id="2364126"/>
    <lineage>
        <taxon>Eukaryota</taxon>
        <taxon>Sar</taxon>
        <taxon>Alveolata</taxon>
        <taxon>Dinophyceae</taxon>
        <taxon>Prorocentrales</taxon>
        <taxon>Prorocentraceae</taxon>
        <taxon>Prorocentrum</taxon>
    </lineage>
</organism>
<feature type="region of interest" description="Disordered" evidence="1">
    <location>
        <begin position="31"/>
        <end position="54"/>
    </location>
</feature>
<evidence type="ECO:0000313" key="3">
    <source>
        <dbReference type="Proteomes" id="UP001189429"/>
    </source>
</evidence>
<protein>
    <submittedName>
        <fullName evidence="2">Uncharacterized protein</fullName>
    </submittedName>
</protein>
<comment type="caution">
    <text evidence="2">The sequence shown here is derived from an EMBL/GenBank/DDBJ whole genome shotgun (WGS) entry which is preliminary data.</text>
</comment>
<dbReference type="EMBL" id="CAUYUJ010016271">
    <property type="protein sequence ID" value="CAK0863526.1"/>
    <property type="molecule type" value="Genomic_DNA"/>
</dbReference>
<dbReference type="Proteomes" id="UP001189429">
    <property type="component" value="Unassembled WGS sequence"/>
</dbReference>
<name>A0ABN9UW08_9DINO</name>
<keyword evidence="3" id="KW-1185">Reference proteome</keyword>
<accession>A0ABN9UW08</accession>
<proteinExistence type="predicted"/>